<dbReference type="SUPFAM" id="SSF52402">
    <property type="entry name" value="Adenine nucleotide alpha hydrolases-like"/>
    <property type="match status" value="1"/>
</dbReference>
<gene>
    <name evidence="1" type="ORF">SAMN05444406_11255</name>
</gene>
<dbReference type="AlphaFoldDB" id="A0A1I5VSV3"/>
<dbReference type="EMBL" id="FOXR01000012">
    <property type="protein sequence ID" value="SFQ10545.1"/>
    <property type="molecule type" value="Genomic_DNA"/>
</dbReference>
<dbReference type="Gene3D" id="3.40.50.620">
    <property type="entry name" value="HUPs"/>
    <property type="match status" value="1"/>
</dbReference>
<dbReference type="GO" id="GO:0005886">
    <property type="term" value="C:plasma membrane"/>
    <property type="evidence" value="ECO:0007669"/>
    <property type="project" value="TreeGrafter"/>
</dbReference>
<evidence type="ECO:0000313" key="1">
    <source>
        <dbReference type="EMBL" id="SFQ10545.1"/>
    </source>
</evidence>
<organism evidence="1 2">
    <name type="scientific">Caldicoprobacter faecalis</name>
    <dbReference type="NCBI Taxonomy" id="937334"/>
    <lineage>
        <taxon>Bacteria</taxon>
        <taxon>Bacillati</taxon>
        <taxon>Bacillota</taxon>
        <taxon>Clostridia</taxon>
        <taxon>Caldicoprobacterales</taxon>
        <taxon>Caldicoprobacteraceae</taxon>
        <taxon>Caldicoprobacter</taxon>
    </lineage>
</organism>
<evidence type="ECO:0000313" key="2">
    <source>
        <dbReference type="Proteomes" id="UP000198577"/>
    </source>
</evidence>
<dbReference type="PANTHER" id="PTHR45569">
    <property type="entry name" value="SENSOR PROTEIN KDPD"/>
    <property type="match status" value="1"/>
</dbReference>
<dbReference type="GO" id="GO:0000155">
    <property type="term" value="F:phosphorelay sensor kinase activity"/>
    <property type="evidence" value="ECO:0007669"/>
    <property type="project" value="TreeGrafter"/>
</dbReference>
<name>A0A1I5VSV3_9FIRM</name>
<reference evidence="1 2" key="1">
    <citation type="submission" date="2016-10" db="EMBL/GenBank/DDBJ databases">
        <authorList>
            <person name="de Groot N.N."/>
        </authorList>
    </citation>
    <scope>NUCLEOTIDE SEQUENCE [LARGE SCALE GENOMIC DNA]</scope>
    <source>
        <strain evidence="1 2">DSM 20678</strain>
    </source>
</reference>
<sequence>MANERNVMICVTRQKACERLIKLGKQIVKGYTGAKLYVVHVEKNGVNFLGNPDEGEALDYLFQVSKEAGAEMTVLRSDRVVDTLVDFARKNNVSIVIMGESPGSRGDGDRNIIQEMEKRLPDLELRVVPQS</sequence>
<dbReference type="InterPro" id="IPR014729">
    <property type="entry name" value="Rossmann-like_a/b/a_fold"/>
</dbReference>
<dbReference type="STRING" id="937334.SAMN05444406_11255"/>
<proteinExistence type="predicted"/>
<dbReference type="OrthoDB" id="1707003at2"/>
<protein>
    <submittedName>
        <fullName evidence="1">Universal stress protein family protein</fullName>
    </submittedName>
</protein>
<dbReference type="RefSeq" id="WP_092282317.1">
    <property type="nucleotide sequence ID" value="NZ_FOXR01000012.1"/>
</dbReference>
<dbReference type="Proteomes" id="UP000198577">
    <property type="component" value="Unassembled WGS sequence"/>
</dbReference>
<dbReference type="InterPro" id="IPR052023">
    <property type="entry name" value="Histidine_kinase_KdpD"/>
</dbReference>
<keyword evidence="2" id="KW-1185">Reference proteome</keyword>
<accession>A0A1I5VSV3</accession>
<dbReference type="PANTHER" id="PTHR45569:SF1">
    <property type="entry name" value="SENSOR PROTEIN KDPD"/>
    <property type="match status" value="1"/>
</dbReference>